<dbReference type="OrthoDB" id="6396144at2"/>
<dbReference type="EMBL" id="QZEY01000008">
    <property type="protein sequence ID" value="RJL30944.1"/>
    <property type="molecule type" value="Genomic_DNA"/>
</dbReference>
<accession>A0A3A4AUE8</accession>
<sequence>MDLNAERLDEALARLAPTGPEFRGGLSNHGPMVAEALVRLDAADAVPGWVDGYLPLLEDAPGGGERIGDWRAALGDMRRVADWERYFRERLAEAPWRDVLAEWWPRLTPGLAAGATHGVIRTAHAVRALAERESGPRRGELARALAYWAAGYAELPGRPLTEGVRTVEQAVAVLPILELAPVTLIVPHLRKLAGLPGFAETVSSVRPPRDVPRDLDELTRVFARVFVTHGRHAPIDFIHAVTAPTAVASVLGELPETLHRPVYDALWQVAAALYSGYAHGATIEPVPDGDPLDPAELSGRAAETGDAHAIKMTEACLRQYARLGDPLFLHASARAVELLPG</sequence>
<evidence type="ECO:0000313" key="1">
    <source>
        <dbReference type="EMBL" id="RJL30944.1"/>
    </source>
</evidence>
<dbReference type="RefSeq" id="WP_119928367.1">
    <property type="nucleotide sequence ID" value="NZ_QZEY01000008.1"/>
</dbReference>
<dbReference type="AlphaFoldDB" id="A0A3A4AUE8"/>
<gene>
    <name evidence="1" type="ORF">D5H75_21895</name>
</gene>
<proteinExistence type="predicted"/>
<protein>
    <submittedName>
        <fullName evidence="1">DUF4243 domain-containing protein</fullName>
    </submittedName>
</protein>
<organism evidence="1 2">
    <name type="scientific">Bailinhaonella thermotolerans</name>
    <dbReference type="NCBI Taxonomy" id="1070861"/>
    <lineage>
        <taxon>Bacteria</taxon>
        <taxon>Bacillati</taxon>
        <taxon>Actinomycetota</taxon>
        <taxon>Actinomycetes</taxon>
        <taxon>Streptosporangiales</taxon>
        <taxon>Streptosporangiaceae</taxon>
        <taxon>Bailinhaonella</taxon>
    </lineage>
</organism>
<keyword evidence="2" id="KW-1185">Reference proteome</keyword>
<comment type="caution">
    <text evidence="1">The sequence shown here is derived from an EMBL/GenBank/DDBJ whole genome shotgun (WGS) entry which is preliminary data.</text>
</comment>
<name>A0A3A4AUE8_9ACTN</name>
<reference evidence="1 2" key="1">
    <citation type="submission" date="2018-09" db="EMBL/GenBank/DDBJ databases">
        <title>YIM 75507 draft genome.</title>
        <authorList>
            <person name="Tang S."/>
            <person name="Feng Y."/>
        </authorList>
    </citation>
    <scope>NUCLEOTIDE SEQUENCE [LARGE SCALE GENOMIC DNA]</scope>
    <source>
        <strain evidence="1 2">YIM 75507</strain>
    </source>
</reference>
<evidence type="ECO:0000313" key="2">
    <source>
        <dbReference type="Proteomes" id="UP000265768"/>
    </source>
</evidence>
<dbReference type="Proteomes" id="UP000265768">
    <property type="component" value="Unassembled WGS sequence"/>
</dbReference>